<sequence length="116" mass="13348">MQGNKQITVISVQTTDPNVKLIEAGSGPDKQRKPIDVNETVIFSWDKVIPFNEINAVAYNKNNVKVYEYRYPKNTTIIRTEDLRWYGMLQQITVVRRSHSSILLGINIVINLMEVL</sequence>
<organism evidence="1 2">
    <name type="scientific">Clostridium polyendosporum</name>
    <dbReference type="NCBI Taxonomy" id="69208"/>
    <lineage>
        <taxon>Bacteria</taxon>
        <taxon>Bacillati</taxon>
        <taxon>Bacillota</taxon>
        <taxon>Clostridia</taxon>
        <taxon>Eubacteriales</taxon>
        <taxon>Clostridiaceae</taxon>
        <taxon>Clostridium</taxon>
    </lineage>
</organism>
<dbReference type="Proteomes" id="UP000679179">
    <property type="component" value="Unassembled WGS sequence"/>
</dbReference>
<comment type="caution">
    <text evidence="1">The sequence shown here is derived from an EMBL/GenBank/DDBJ whole genome shotgun (WGS) entry which is preliminary data.</text>
</comment>
<proteinExistence type="predicted"/>
<name>A0A919S2J4_9CLOT</name>
<protein>
    <submittedName>
        <fullName evidence="1">Uncharacterized protein</fullName>
    </submittedName>
</protein>
<evidence type="ECO:0000313" key="1">
    <source>
        <dbReference type="EMBL" id="GIM30289.1"/>
    </source>
</evidence>
<dbReference type="AlphaFoldDB" id="A0A919S2J4"/>
<accession>A0A919S2J4</accession>
<reference evidence="1" key="1">
    <citation type="submission" date="2021-03" db="EMBL/GenBank/DDBJ databases">
        <title>Taxonomic study of Clostridium polyendosporum from meadow-gley soil under rice.</title>
        <authorList>
            <person name="Kobayashi H."/>
            <person name="Tanizawa Y."/>
            <person name="Yagura M."/>
        </authorList>
    </citation>
    <scope>NUCLEOTIDE SEQUENCE</scope>
    <source>
        <strain evidence="1">JCM 30710</strain>
    </source>
</reference>
<dbReference type="RefSeq" id="WP_212904966.1">
    <property type="nucleotide sequence ID" value="NZ_BOPZ01000032.1"/>
</dbReference>
<keyword evidence="2" id="KW-1185">Reference proteome</keyword>
<dbReference type="EMBL" id="BOPZ01000032">
    <property type="protein sequence ID" value="GIM30289.1"/>
    <property type="molecule type" value="Genomic_DNA"/>
</dbReference>
<gene>
    <name evidence="1" type="ORF">CPJCM30710_29550</name>
</gene>
<evidence type="ECO:0000313" key="2">
    <source>
        <dbReference type="Proteomes" id="UP000679179"/>
    </source>
</evidence>